<dbReference type="InterPro" id="IPR003305">
    <property type="entry name" value="CenC_carb-bd"/>
</dbReference>
<dbReference type="Pfam" id="PF02018">
    <property type="entry name" value="CBM_4_9"/>
    <property type="match status" value="1"/>
</dbReference>
<keyword evidence="1" id="KW-0378">Hydrolase</keyword>
<evidence type="ECO:0000259" key="2">
    <source>
        <dbReference type="Pfam" id="PF02018"/>
    </source>
</evidence>
<dbReference type="EMBL" id="KU052488">
    <property type="protein sequence ID" value="ALY06829.1"/>
    <property type="molecule type" value="Genomic_DNA"/>
</dbReference>
<gene>
    <name evidence="3" type="ORF">SAC12_007</name>
</gene>
<dbReference type="Proteomes" id="UP000223158">
    <property type="component" value="Segment"/>
</dbReference>
<dbReference type="GO" id="GO:0016798">
    <property type="term" value="F:hydrolase activity, acting on glycosyl bonds"/>
    <property type="evidence" value="ECO:0007669"/>
    <property type="project" value="InterPro"/>
</dbReference>
<protein>
    <submittedName>
        <fullName evidence="3">Putative tail protein CHO binding protein</fullName>
    </submittedName>
</protein>
<dbReference type="Gene3D" id="2.60.120.260">
    <property type="entry name" value="Galactose-binding domain-like"/>
    <property type="match status" value="1"/>
</dbReference>
<evidence type="ECO:0000313" key="4">
    <source>
        <dbReference type="Proteomes" id="UP000223158"/>
    </source>
</evidence>
<proteinExistence type="predicted"/>
<keyword evidence="4" id="KW-1185">Reference proteome</keyword>
<dbReference type="InterPro" id="IPR008979">
    <property type="entry name" value="Galactose-bd-like_sf"/>
</dbReference>
<evidence type="ECO:0000256" key="1">
    <source>
        <dbReference type="ARBA" id="ARBA00022801"/>
    </source>
</evidence>
<name>A0A1I9KKB3_9CAUD</name>
<sequence length="179" mass="19740">MADITHGIWINNGKAVDAVYSDNSILYGRNLFVDTENFSNSDDWIGYNAWEKTGDTFNDLAVMSTIHDWNGLTQVINVKKGETYTYSVYAKYASGAGSSNIYFRSSNTAINTNIGAQLVNLDDSWKRVSGTVTVTDDGTLSARIERTSNNENTLLIAGPKLERGTIYTPYSIAPEDILN</sequence>
<dbReference type="SUPFAM" id="SSF49785">
    <property type="entry name" value="Galactose-binding domain-like"/>
    <property type="match status" value="1"/>
</dbReference>
<organism evidence="3 4">
    <name type="scientific">Lactobacillus phage SA-C12</name>
    <dbReference type="NCBI Taxonomy" id="1755697"/>
    <lineage>
        <taxon>Viruses</taxon>
        <taxon>Duplodnaviria</taxon>
        <taxon>Heunggongvirae</taxon>
        <taxon>Uroviricota</taxon>
        <taxon>Caudoviricetes</taxon>
        <taxon>Tybeckvirinae</taxon>
        <taxon>Lenusvirus</taxon>
        <taxon>Lenusvirus SAC12</taxon>
    </lineage>
</organism>
<accession>A0A1I9KKB3</accession>
<feature type="domain" description="CBM-cenC" evidence="2">
    <location>
        <begin position="67"/>
        <end position="137"/>
    </location>
</feature>
<reference evidence="3 4" key="1">
    <citation type="submission" date="2015-11" db="EMBL/GenBank/DDBJ databases">
        <title>Lactobacillus brevis bacteriophage SA-C12: a mosaic Myoviridae member.</title>
        <authorList>
            <person name="Mahony J."/>
        </authorList>
    </citation>
    <scope>NUCLEOTIDE SEQUENCE [LARGE SCALE GENOMIC DNA]</scope>
</reference>
<evidence type="ECO:0000313" key="3">
    <source>
        <dbReference type="EMBL" id="ALY06829.1"/>
    </source>
</evidence>